<dbReference type="InterPro" id="IPR010255">
    <property type="entry name" value="Haem_peroxidase_sf"/>
</dbReference>
<keyword evidence="3" id="KW-0732">Signal</keyword>
<name>A0A921ZHL2_MANSE</name>
<comment type="caution">
    <text evidence="4">The sequence shown here is derived from an EMBL/GenBank/DDBJ whole genome shotgun (WGS) entry which is preliminary data.</text>
</comment>
<reference evidence="4" key="2">
    <citation type="submission" date="2020-12" db="EMBL/GenBank/DDBJ databases">
        <authorList>
            <person name="Kanost M."/>
        </authorList>
    </citation>
    <scope>NUCLEOTIDE SEQUENCE</scope>
</reference>
<sequence length="623" mass="71281">MWYTFYFFNFLYCINALTYHSYYGVPVSEEEVAKYKANNKDAICVVTFEPCDENEWRRVDGSCNNLDYPSHGTMNTPELRLLPAYYSEGFGLRKTKSGKEFPLTRSVRLHLLKVGDGIDDKFATSASYFIEFFTADIVAIHDIENYVLINTNCCEPEGLNNPSCAPNFLPVNDNVHRFSGMNCNNMTKPLTFQTEGCVPTNTLPNRITKSTTHMDLSMTYVHANASAIHDHRTNEGGKLKVEVVNGIALPSDAVEGTTCLIKQARETGCTRNVPNTILGTHLFSTWFWRFHNYAADGLAAVNPCWDDDTLFHAAMDINIAYYTRMMMYEFYGEVLGKENLIKEGVLNSHDGFRDVYDKTVLPGVFAEYGYSIRWFHETQDGTQELYDKYHNFMGTTQTVNFSLRVQDLAYDENLRRLTQGVFLQPAGGFGDGTIHPDMADFGLGPLQKTLDILSNDLAKGRYFGLAPYIYYRDLCTNYEKKHETFEDLEYLMDKSQINLLKKVYEDPWDIELMAGIWSERLMEGAWVPPTVYCLIVQQLKRTVVSDRHWYERPNRPHAFTAEQLEQINRGSFAGLLCAVGDDVTHIQPKAFLRIGPGNEKVSCEEIPRIDFNMWKDDKCNLCE</sequence>
<dbReference type="Pfam" id="PF03098">
    <property type="entry name" value="An_peroxidase"/>
    <property type="match status" value="1"/>
</dbReference>
<evidence type="ECO:0000256" key="3">
    <source>
        <dbReference type="SAM" id="SignalP"/>
    </source>
</evidence>
<dbReference type="PANTHER" id="PTHR11475:SF86">
    <property type="entry name" value="PEROXIDASE"/>
    <property type="match status" value="1"/>
</dbReference>
<feature type="chain" id="PRO_5036673594" description="Peroxidase-like" evidence="3">
    <location>
        <begin position="17"/>
        <end position="623"/>
    </location>
</feature>
<dbReference type="GO" id="GO:0020037">
    <property type="term" value="F:heme binding"/>
    <property type="evidence" value="ECO:0007669"/>
    <property type="project" value="InterPro"/>
</dbReference>
<keyword evidence="1" id="KW-0575">Peroxidase</keyword>
<dbReference type="PRINTS" id="PR00457">
    <property type="entry name" value="ANPEROXIDASE"/>
</dbReference>
<keyword evidence="2" id="KW-0408">Iron</keyword>
<dbReference type="Proteomes" id="UP000791440">
    <property type="component" value="Unassembled WGS sequence"/>
</dbReference>
<dbReference type="EMBL" id="JH668561">
    <property type="protein sequence ID" value="KAG6457890.1"/>
    <property type="molecule type" value="Genomic_DNA"/>
</dbReference>
<keyword evidence="1" id="KW-0560">Oxidoreductase</keyword>
<keyword evidence="2" id="KW-0479">Metal-binding</keyword>
<dbReference type="SUPFAM" id="SSF48113">
    <property type="entry name" value="Heme-dependent peroxidases"/>
    <property type="match status" value="1"/>
</dbReference>
<dbReference type="OrthoDB" id="823504at2759"/>
<keyword evidence="2" id="KW-0349">Heme</keyword>
<dbReference type="AlphaFoldDB" id="A0A921ZHL2"/>
<dbReference type="GO" id="GO:0006979">
    <property type="term" value="P:response to oxidative stress"/>
    <property type="evidence" value="ECO:0007669"/>
    <property type="project" value="InterPro"/>
</dbReference>
<dbReference type="InterPro" id="IPR019791">
    <property type="entry name" value="Haem_peroxidase_animal"/>
</dbReference>
<feature type="signal peptide" evidence="3">
    <location>
        <begin position="1"/>
        <end position="16"/>
    </location>
</feature>
<dbReference type="PANTHER" id="PTHR11475">
    <property type="entry name" value="OXIDASE/PEROXIDASE"/>
    <property type="match status" value="1"/>
</dbReference>
<dbReference type="GO" id="GO:0004601">
    <property type="term" value="F:peroxidase activity"/>
    <property type="evidence" value="ECO:0007669"/>
    <property type="project" value="UniProtKB-KW"/>
</dbReference>
<dbReference type="Gene3D" id="1.10.640.10">
    <property type="entry name" value="Haem peroxidase domain superfamily, animal type"/>
    <property type="match status" value="1"/>
</dbReference>
<evidence type="ECO:0000256" key="2">
    <source>
        <dbReference type="PIRSR" id="PIRSR619791-2"/>
    </source>
</evidence>
<evidence type="ECO:0008006" key="6">
    <source>
        <dbReference type="Google" id="ProtNLM"/>
    </source>
</evidence>
<feature type="binding site" description="axial binding residue" evidence="2">
    <location>
        <position position="376"/>
    </location>
    <ligand>
        <name>heme b</name>
        <dbReference type="ChEBI" id="CHEBI:60344"/>
    </ligand>
    <ligandPart>
        <name>Fe</name>
        <dbReference type="ChEBI" id="CHEBI:18248"/>
    </ligandPart>
</feature>
<keyword evidence="5" id="KW-1185">Reference proteome</keyword>
<dbReference type="PROSITE" id="PS50292">
    <property type="entry name" value="PEROXIDASE_3"/>
    <property type="match status" value="1"/>
</dbReference>
<reference evidence="4" key="1">
    <citation type="journal article" date="2016" name="Insect Biochem. Mol. Biol.">
        <title>Multifaceted biological insights from a draft genome sequence of the tobacco hornworm moth, Manduca sexta.</title>
        <authorList>
            <person name="Kanost M.R."/>
            <person name="Arrese E.L."/>
            <person name="Cao X."/>
            <person name="Chen Y.R."/>
            <person name="Chellapilla S."/>
            <person name="Goldsmith M.R."/>
            <person name="Grosse-Wilde E."/>
            <person name="Heckel D.G."/>
            <person name="Herndon N."/>
            <person name="Jiang H."/>
            <person name="Papanicolaou A."/>
            <person name="Qu J."/>
            <person name="Soulages J.L."/>
            <person name="Vogel H."/>
            <person name="Walters J."/>
            <person name="Waterhouse R.M."/>
            <person name="Ahn S.J."/>
            <person name="Almeida F.C."/>
            <person name="An C."/>
            <person name="Aqrawi P."/>
            <person name="Bretschneider A."/>
            <person name="Bryant W.B."/>
            <person name="Bucks S."/>
            <person name="Chao H."/>
            <person name="Chevignon G."/>
            <person name="Christen J.M."/>
            <person name="Clarke D.F."/>
            <person name="Dittmer N.T."/>
            <person name="Ferguson L.C.F."/>
            <person name="Garavelou S."/>
            <person name="Gordon K.H.J."/>
            <person name="Gunaratna R.T."/>
            <person name="Han Y."/>
            <person name="Hauser F."/>
            <person name="He Y."/>
            <person name="Heidel-Fischer H."/>
            <person name="Hirsh A."/>
            <person name="Hu Y."/>
            <person name="Jiang H."/>
            <person name="Kalra D."/>
            <person name="Klinner C."/>
            <person name="Konig C."/>
            <person name="Kovar C."/>
            <person name="Kroll A.R."/>
            <person name="Kuwar S.S."/>
            <person name="Lee S.L."/>
            <person name="Lehman R."/>
            <person name="Li K."/>
            <person name="Li Z."/>
            <person name="Liang H."/>
            <person name="Lovelace S."/>
            <person name="Lu Z."/>
            <person name="Mansfield J.H."/>
            <person name="McCulloch K.J."/>
            <person name="Mathew T."/>
            <person name="Morton B."/>
            <person name="Muzny D.M."/>
            <person name="Neunemann D."/>
            <person name="Ongeri F."/>
            <person name="Pauchet Y."/>
            <person name="Pu L.L."/>
            <person name="Pyrousis I."/>
            <person name="Rao X.J."/>
            <person name="Redding A."/>
            <person name="Roesel C."/>
            <person name="Sanchez-Gracia A."/>
            <person name="Schaack S."/>
            <person name="Shukla A."/>
            <person name="Tetreau G."/>
            <person name="Wang Y."/>
            <person name="Xiong G.H."/>
            <person name="Traut W."/>
            <person name="Walsh T.K."/>
            <person name="Worley K.C."/>
            <person name="Wu D."/>
            <person name="Wu W."/>
            <person name="Wu Y.Q."/>
            <person name="Zhang X."/>
            <person name="Zou Z."/>
            <person name="Zucker H."/>
            <person name="Briscoe A.D."/>
            <person name="Burmester T."/>
            <person name="Clem R.J."/>
            <person name="Feyereisen R."/>
            <person name="Grimmelikhuijzen C.J.P."/>
            <person name="Hamodrakas S.J."/>
            <person name="Hansson B.S."/>
            <person name="Huguet E."/>
            <person name="Jermiin L.S."/>
            <person name="Lan Q."/>
            <person name="Lehman H.K."/>
            <person name="Lorenzen M."/>
            <person name="Merzendorfer H."/>
            <person name="Michalopoulos I."/>
            <person name="Morton D.B."/>
            <person name="Muthukrishnan S."/>
            <person name="Oakeshott J.G."/>
            <person name="Palmer W."/>
            <person name="Park Y."/>
            <person name="Passarelli A.L."/>
            <person name="Rozas J."/>
            <person name="Schwartz L.M."/>
            <person name="Smith W."/>
            <person name="Southgate A."/>
            <person name="Vilcinskas A."/>
            <person name="Vogt R."/>
            <person name="Wang P."/>
            <person name="Werren J."/>
            <person name="Yu X.Q."/>
            <person name="Zhou J.J."/>
            <person name="Brown S.J."/>
            <person name="Scherer S.E."/>
            <person name="Richards S."/>
            <person name="Blissard G.W."/>
        </authorList>
    </citation>
    <scope>NUCLEOTIDE SEQUENCE</scope>
</reference>
<evidence type="ECO:0000313" key="4">
    <source>
        <dbReference type="EMBL" id="KAG6457890.1"/>
    </source>
</evidence>
<organism evidence="4 5">
    <name type="scientific">Manduca sexta</name>
    <name type="common">Tobacco hawkmoth</name>
    <name type="synonym">Tobacco hornworm</name>
    <dbReference type="NCBI Taxonomy" id="7130"/>
    <lineage>
        <taxon>Eukaryota</taxon>
        <taxon>Metazoa</taxon>
        <taxon>Ecdysozoa</taxon>
        <taxon>Arthropoda</taxon>
        <taxon>Hexapoda</taxon>
        <taxon>Insecta</taxon>
        <taxon>Pterygota</taxon>
        <taxon>Neoptera</taxon>
        <taxon>Endopterygota</taxon>
        <taxon>Lepidoptera</taxon>
        <taxon>Glossata</taxon>
        <taxon>Ditrysia</taxon>
        <taxon>Bombycoidea</taxon>
        <taxon>Sphingidae</taxon>
        <taxon>Sphinginae</taxon>
        <taxon>Sphingini</taxon>
        <taxon>Manduca</taxon>
    </lineage>
</organism>
<accession>A0A921ZHL2</accession>
<evidence type="ECO:0000313" key="5">
    <source>
        <dbReference type="Proteomes" id="UP000791440"/>
    </source>
</evidence>
<dbReference type="InterPro" id="IPR037120">
    <property type="entry name" value="Haem_peroxidase_sf_animal"/>
</dbReference>
<dbReference type="GO" id="GO:0046872">
    <property type="term" value="F:metal ion binding"/>
    <property type="evidence" value="ECO:0007669"/>
    <property type="project" value="UniProtKB-KW"/>
</dbReference>
<proteinExistence type="predicted"/>
<evidence type="ECO:0000256" key="1">
    <source>
        <dbReference type="ARBA" id="ARBA00022559"/>
    </source>
</evidence>
<gene>
    <name evidence="4" type="ORF">O3G_MSEX010554</name>
</gene>
<protein>
    <recommendedName>
        <fullName evidence="6">Peroxidase-like</fullName>
    </recommendedName>
</protein>